<dbReference type="InterPro" id="IPR054473">
    <property type="entry name" value="KIF2A-like_N"/>
</dbReference>
<evidence type="ECO:0000256" key="1">
    <source>
        <dbReference type="ARBA" id="ARBA00022490"/>
    </source>
</evidence>
<feature type="domain" description="Kinesin-like protein KIF2A-like N-terminal" evidence="5">
    <location>
        <begin position="66"/>
        <end position="115"/>
    </location>
</feature>
<name>A0A7S4GB61_9EUGL</name>
<keyword evidence="3" id="KW-0175">Coiled coil</keyword>
<evidence type="ECO:0000259" key="5">
    <source>
        <dbReference type="Pfam" id="PF22923"/>
    </source>
</evidence>
<accession>A0A7S4GB61</accession>
<reference evidence="6" key="1">
    <citation type="submission" date="2021-01" db="EMBL/GenBank/DDBJ databases">
        <authorList>
            <person name="Corre E."/>
            <person name="Pelletier E."/>
            <person name="Niang G."/>
            <person name="Scheremetjew M."/>
            <person name="Finn R."/>
            <person name="Kale V."/>
            <person name="Holt S."/>
            <person name="Cochrane G."/>
            <person name="Meng A."/>
            <person name="Brown T."/>
            <person name="Cohen L."/>
        </authorList>
    </citation>
    <scope>NUCLEOTIDE SEQUENCE</scope>
    <source>
        <strain evidence="6">CCMP1594</strain>
    </source>
</reference>
<feature type="compositionally biased region" description="Acidic residues" evidence="4">
    <location>
        <begin position="328"/>
        <end position="338"/>
    </location>
</feature>
<dbReference type="AlphaFoldDB" id="A0A7S4GB61"/>
<keyword evidence="1" id="KW-0963">Cytoplasm</keyword>
<evidence type="ECO:0000313" key="6">
    <source>
        <dbReference type="EMBL" id="CAE0831216.1"/>
    </source>
</evidence>
<feature type="compositionally biased region" description="Pro residues" evidence="4">
    <location>
        <begin position="145"/>
        <end position="154"/>
    </location>
</feature>
<feature type="compositionally biased region" description="Basic residues" evidence="4">
    <location>
        <begin position="383"/>
        <end position="394"/>
    </location>
</feature>
<feature type="compositionally biased region" description="Basic and acidic residues" evidence="4">
    <location>
        <begin position="357"/>
        <end position="372"/>
    </location>
</feature>
<organism evidence="6">
    <name type="scientific">Eutreptiella gymnastica</name>
    <dbReference type="NCBI Taxonomy" id="73025"/>
    <lineage>
        <taxon>Eukaryota</taxon>
        <taxon>Discoba</taxon>
        <taxon>Euglenozoa</taxon>
        <taxon>Euglenida</taxon>
        <taxon>Spirocuta</taxon>
        <taxon>Euglenophyceae</taxon>
        <taxon>Eutreptiales</taxon>
        <taxon>Eutreptiaceae</taxon>
        <taxon>Eutreptiella</taxon>
    </lineage>
</organism>
<sequence>MQAGDRVELLRSNGNWVVATVQRVISDNQLITLHFQEDGLIKEKNIRFRDAEKLLRLVTPVSQPNKWKLGDSLEVKRSDGHWQKAVVQEVNTVRKLYQVVFLIDGSTKGKSVPFEVAHNMLRPLSDAGATKSEAKEERAANQGPPAEPPTQPKPAEPDPAKLEAAASKADARQMPAAPEPNEEAAPPVGPPPPAQPRTYVNPLSGENKVPARNVASGARALAKGNALEPTPQQRKSHEAVVVNAGTGGHAAHLADIFEDLCDPHVSSEADWLDEHMEVPDDAVQEEVQEEPVPSSVEEEQFPRATTPEPEVEDEVPSEGLIEEHKEQIEEEIQEELETNDSFPSSDVPTMLGGFGEVQRRKDGDDSDKHEVENAPPPPVPHKPEKKVRGTRKKMKAMERRMKSGKHAVSSLETEVKVN</sequence>
<keyword evidence="2" id="KW-0493">Microtubule</keyword>
<dbReference type="Pfam" id="PF22923">
    <property type="entry name" value="KIF2A-like_1st"/>
    <property type="match status" value="1"/>
</dbReference>
<evidence type="ECO:0000256" key="2">
    <source>
        <dbReference type="ARBA" id="ARBA00022701"/>
    </source>
</evidence>
<feature type="region of interest" description="Disordered" evidence="4">
    <location>
        <begin position="128"/>
        <end position="238"/>
    </location>
</feature>
<dbReference type="EMBL" id="HBJA01123466">
    <property type="protein sequence ID" value="CAE0831216.1"/>
    <property type="molecule type" value="Transcribed_RNA"/>
</dbReference>
<evidence type="ECO:0000256" key="4">
    <source>
        <dbReference type="SAM" id="MobiDB-lite"/>
    </source>
</evidence>
<protein>
    <recommendedName>
        <fullName evidence="5">Kinesin-like protein KIF2A-like N-terminal domain-containing protein</fullName>
    </recommendedName>
</protein>
<feature type="region of interest" description="Disordered" evidence="4">
    <location>
        <begin position="281"/>
        <end position="418"/>
    </location>
</feature>
<gene>
    <name evidence="6" type="ORF">EGYM00163_LOCUS42498</name>
</gene>
<dbReference type="GO" id="GO:0005874">
    <property type="term" value="C:microtubule"/>
    <property type="evidence" value="ECO:0007669"/>
    <property type="project" value="UniProtKB-KW"/>
</dbReference>
<evidence type="ECO:0000256" key="3">
    <source>
        <dbReference type="ARBA" id="ARBA00023054"/>
    </source>
</evidence>
<proteinExistence type="predicted"/>